<name>A0A1I0SZY4_9NOCA</name>
<dbReference type="InterPro" id="IPR006015">
    <property type="entry name" value="Universal_stress_UspA"/>
</dbReference>
<feature type="region of interest" description="Disordered" evidence="2">
    <location>
        <begin position="1"/>
        <end position="27"/>
    </location>
</feature>
<dbReference type="Proteomes" id="UP000182054">
    <property type="component" value="Unassembled WGS sequence"/>
</dbReference>
<dbReference type="EMBL" id="FOJN01000003">
    <property type="protein sequence ID" value="SFA44997.1"/>
    <property type="molecule type" value="Genomic_DNA"/>
</dbReference>
<dbReference type="CDD" id="cd00293">
    <property type="entry name" value="USP-like"/>
    <property type="match status" value="1"/>
</dbReference>
<sequence length="163" mass="17314">MALGADSSTRTMRPALSSVRSTCQRRTTESPVNIAVLHAPTPEGDAALTAASQRARETSAPLTVLIVHHESPATEVAAAAVRESVADSVRATVGDTETRYRELGPSNGADAIATLIDHIDDANYDLIVLGTKRRSTVGKLLLGRDIQRIVLEVTAPILLVKPR</sequence>
<dbReference type="InterPro" id="IPR014729">
    <property type="entry name" value="Rossmann-like_a/b/a_fold"/>
</dbReference>
<dbReference type="InterPro" id="IPR006016">
    <property type="entry name" value="UspA"/>
</dbReference>
<dbReference type="PRINTS" id="PR01438">
    <property type="entry name" value="UNVRSLSTRESS"/>
</dbReference>
<protein>
    <submittedName>
        <fullName evidence="4">Nucleotide-binding universal stress protein, UspA family</fullName>
    </submittedName>
</protein>
<reference evidence="4 5" key="1">
    <citation type="submission" date="2016-10" db="EMBL/GenBank/DDBJ databases">
        <authorList>
            <person name="de Groot N.N."/>
        </authorList>
    </citation>
    <scope>NUCLEOTIDE SEQUENCE [LARGE SCALE GENOMIC DNA]</scope>
    <source>
        <strain evidence="4 5">DSM 44908</strain>
    </source>
</reference>
<dbReference type="Pfam" id="PF00582">
    <property type="entry name" value="Usp"/>
    <property type="match status" value="1"/>
</dbReference>
<dbReference type="AlphaFoldDB" id="A0A1I0SZY4"/>
<comment type="similarity">
    <text evidence="1">Belongs to the universal stress protein A family.</text>
</comment>
<feature type="compositionally biased region" description="Polar residues" evidence="2">
    <location>
        <begin position="1"/>
        <end position="11"/>
    </location>
</feature>
<organism evidence="4 5">
    <name type="scientific">Rhodococcoides kroppenstedtii</name>
    <dbReference type="NCBI Taxonomy" id="293050"/>
    <lineage>
        <taxon>Bacteria</taxon>
        <taxon>Bacillati</taxon>
        <taxon>Actinomycetota</taxon>
        <taxon>Actinomycetes</taxon>
        <taxon>Mycobacteriales</taxon>
        <taxon>Nocardiaceae</taxon>
        <taxon>Rhodococcoides</taxon>
    </lineage>
</organism>
<dbReference type="OrthoDB" id="5419113at2"/>
<evidence type="ECO:0000313" key="4">
    <source>
        <dbReference type="EMBL" id="SFA44997.1"/>
    </source>
</evidence>
<evidence type="ECO:0000313" key="5">
    <source>
        <dbReference type="Proteomes" id="UP000182054"/>
    </source>
</evidence>
<gene>
    <name evidence="4" type="ORF">SAMN05444374_103185</name>
</gene>
<dbReference type="Gene3D" id="3.40.50.620">
    <property type="entry name" value="HUPs"/>
    <property type="match status" value="1"/>
</dbReference>
<feature type="domain" description="UspA" evidence="3">
    <location>
        <begin position="34"/>
        <end position="161"/>
    </location>
</feature>
<dbReference type="SUPFAM" id="SSF52402">
    <property type="entry name" value="Adenine nucleotide alpha hydrolases-like"/>
    <property type="match status" value="1"/>
</dbReference>
<feature type="compositionally biased region" description="Polar residues" evidence="2">
    <location>
        <begin position="18"/>
        <end position="27"/>
    </location>
</feature>
<evidence type="ECO:0000259" key="3">
    <source>
        <dbReference type="Pfam" id="PF00582"/>
    </source>
</evidence>
<evidence type="ECO:0000256" key="2">
    <source>
        <dbReference type="SAM" id="MobiDB-lite"/>
    </source>
</evidence>
<proteinExistence type="inferred from homology"/>
<evidence type="ECO:0000256" key="1">
    <source>
        <dbReference type="ARBA" id="ARBA00008791"/>
    </source>
</evidence>
<accession>A0A1I0SZY4</accession>